<evidence type="ECO:0000313" key="2">
    <source>
        <dbReference type="EMBL" id="BAY14492.1"/>
    </source>
</evidence>
<organism evidence="2 3">
    <name type="scientific">Anabaenopsis circularis NIES-21</name>
    <dbReference type="NCBI Taxonomy" id="1085406"/>
    <lineage>
        <taxon>Bacteria</taxon>
        <taxon>Bacillati</taxon>
        <taxon>Cyanobacteriota</taxon>
        <taxon>Cyanophyceae</taxon>
        <taxon>Nostocales</taxon>
        <taxon>Nodulariaceae</taxon>
        <taxon>Anabaenopsis</taxon>
    </lineage>
</organism>
<evidence type="ECO:0000313" key="3">
    <source>
        <dbReference type="Proteomes" id="UP000218287"/>
    </source>
</evidence>
<dbReference type="Pfam" id="PF00923">
    <property type="entry name" value="TAL_FSA"/>
    <property type="match status" value="1"/>
</dbReference>
<dbReference type="Gene3D" id="3.20.20.70">
    <property type="entry name" value="Aldolase class I"/>
    <property type="match status" value="1"/>
</dbReference>
<dbReference type="GO" id="GO:0005975">
    <property type="term" value="P:carbohydrate metabolic process"/>
    <property type="evidence" value="ECO:0007669"/>
    <property type="project" value="InterPro"/>
</dbReference>
<reference evidence="2 3" key="1">
    <citation type="submission" date="2017-06" db="EMBL/GenBank/DDBJ databases">
        <title>Genome sequencing of cyanobaciteial culture collection at National Institute for Environmental Studies (NIES).</title>
        <authorList>
            <person name="Hirose Y."/>
            <person name="Shimura Y."/>
            <person name="Fujisawa T."/>
            <person name="Nakamura Y."/>
            <person name="Kawachi M."/>
        </authorList>
    </citation>
    <scope>NUCLEOTIDE SEQUENCE [LARGE SCALE GENOMIC DNA]</scope>
    <source>
        <strain evidence="2 3">NIES-21</strain>
    </source>
</reference>
<dbReference type="InterPro" id="IPR018225">
    <property type="entry name" value="Transaldolase_AS"/>
</dbReference>
<dbReference type="PANTHER" id="PTHR10683:SF40">
    <property type="entry name" value="FRUCTOSE-6-PHOSPHATE ALDOLASE 1-RELATED"/>
    <property type="match status" value="1"/>
</dbReference>
<evidence type="ECO:0000256" key="1">
    <source>
        <dbReference type="ARBA" id="ARBA00023270"/>
    </source>
</evidence>
<dbReference type="InterPro" id="IPR013785">
    <property type="entry name" value="Aldolase_TIM"/>
</dbReference>
<dbReference type="PANTHER" id="PTHR10683">
    <property type="entry name" value="TRANSALDOLASE"/>
    <property type="match status" value="1"/>
</dbReference>
<dbReference type="PROSITE" id="PS01054">
    <property type="entry name" value="TRANSALDOLASE_1"/>
    <property type="match status" value="1"/>
</dbReference>
<dbReference type="InterPro" id="IPR001585">
    <property type="entry name" value="TAL/FSA"/>
</dbReference>
<protein>
    <submittedName>
        <fullName evidence="2">Transaldolase</fullName>
    </submittedName>
</protein>
<dbReference type="AlphaFoldDB" id="A0A1Z4GAI0"/>
<sequence length="214" mass="22376">MSLFLDSAIAAEAEAAKKLGWVKGITTNPTLLGKSPLPVETILKQLAQLTPGPVFYQLMASEFDEMVAEGRTAFELIGKQTVLKIPASLVGFQVVAALAPEIPCAVTAIYSAAQAAVSQEAGAKYAIAYVNRATRLLGDGVALVREMASVVAGSNTEIMAASIKSPQEAVASLQAGAHHLTLPLAMLQSITNHELSAQTIDEFAENGRGILQST</sequence>
<dbReference type="OrthoDB" id="9807051at2"/>
<accession>A0A1Z4GAI0</accession>
<gene>
    <name evidence="2" type="ORF">NIES21_02490</name>
</gene>
<keyword evidence="1" id="KW-0704">Schiff base</keyword>
<proteinExistence type="predicted"/>
<dbReference type="SUPFAM" id="SSF51569">
    <property type="entry name" value="Aldolase"/>
    <property type="match status" value="1"/>
</dbReference>
<name>A0A1Z4GAI0_9CYAN</name>
<dbReference type="Proteomes" id="UP000218287">
    <property type="component" value="Chromosome"/>
</dbReference>
<dbReference type="EMBL" id="AP018174">
    <property type="protein sequence ID" value="BAY14492.1"/>
    <property type="molecule type" value="Genomic_DNA"/>
</dbReference>
<keyword evidence="3" id="KW-1185">Reference proteome</keyword>